<protein>
    <recommendedName>
        <fullName evidence="4">TFIIE beta domain-containing protein</fullName>
    </recommendedName>
</protein>
<sequence length="294" mass="33705">MSYVSSSSVMGTSAYNPSSHSQAGRNTSSDQKFTTITHKGKEAPIRYVVHEIIRILAKHRRPLHTLELEKALRNIGFDGVNISTNKELFELLENNKLIDFNTTTKRLLYKNRFESVVSQETLLAYVVNNVGSGGLRVNLELLTNSASMVTWINELLKHRKIRAIRSNLSHSKGKKKCRYAGTQNQCSLYSSSKCQECYNNVDGLVLFPLGKEHFEQERYKLDHDIKSLWDSVTVPPNEDLLRDYNISQAVINFQPAHTEKRKKKETKGFKLKMRKIYNTHLFTPEELKDGITLN</sequence>
<evidence type="ECO:0008006" key="4">
    <source>
        <dbReference type="Google" id="ProtNLM"/>
    </source>
</evidence>
<organism evidence="2 3">
    <name type="scientific">Theileria orientalis</name>
    <dbReference type="NCBI Taxonomy" id="68886"/>
    <lineage>
        <taxon>Eukaryota</taxon>
        <taxon>Sar</taxon>
        <taxon>Alveolata</taxon>
        <taxon>Apicomplexa</taxon>
        <taxon>Aconoidasida</taxon>
        <taxon>Piroplasmida</taxon>
        <taxon>Theileriidae</taxon>
        <taxon>Theileria</taxon>
    </lineage>
</organism>
<feature type="region of interest" description="Disordered" evidence="1">
    <location>
        <begin position="1"/>
        <end position="31"/>
    </location>
</feature>
<dbReference type="EMBL" id="CP056070">
    <property type="protein sequence ID" value="UKK01189.2"/>
    <property type="molecule type" value="Genomic_DNA"/>
</dbReference>
<dbReference type="GO" id="GO:0005673">
    <property type="term" value="C:transcription factor TFIIE complex"/>
    <property type="evidence" value="ECO:0007669"/>
    <property type="project" value="InterPro"/>
</dbReference>
<dbReference type="Proteomes" id="UP000244811">
    <property type="component" value="Chromosome 3"/>
</dbReference>
<reference evidence="2" key="1">
    <citation type="submission" date="2022-07" db="EMBL/GenBank/DDBJ databases">
        <title>Evaluation of T. orientalis genome assembly methods using nanopore sequencing and analysis of variation between genomes.</title>
        <authorList>
            <person name="Yam J."/>
            <person name="Micallef M.L."/>
            <person name="Liu M."/>
            <person name="Djordjevic S.P."/>
            <person name="Bogema D.R."/>
            <person name="Jenkins C."/>
        </authorList>
    </citation>
    <scope>NUCLEOTIDE SEQUENCE</scope>
    <source>
        <strain evidence="2">Goon Nure</strain>
    </source>
</reference>
<dbReference type="GO" id="GO:0006367">
    <property type="term" value="P:transcription initiation at RNA polymerase II promoter"/>
    <property type="evidence" value="ECO:0007669"/>
    <property type="project" value="InterPro"/>
</dbReference>
<gene>
    <name evidence="2" type="ORF">MACK_002002</name>
</gene>
<name>A0A976MBC4_THEOR</name>
<dbReference type="PANTHER" id="PTHR12716:SF8">
    <property type="entry name" value="TRANSCRIPTION INITIATION FACTOR IIE SUBUNIT BETA"/>
    <property type="match status" value="1"/>
</dbReference>
<feature type="compositionally biased region" description="Low complexity" evidence="1">
    <location>
        <begin position="1"/>
        <end position="10"/>
    </location>
</feature>
<proteinExistence type="predicted"/>
<evidence type="ECO:0000313" key="3">
    <source>
        <dbReference type="Proteomes" id="UP000244811"/>
    </source>
</evidence>
<evidence type="ECO:0000313" key="2">
    <source>
        <dbReference type="EMBL" id="UKK01189.2"/>
    </source>
</evidence>
<evidence type="ECO:0000256" key="1">
    <source>
        <dbReference type="SAM" id="MobiDB-lite"/>
    </source>
</evidence>
<dbReference type="PANTHER" id="PTHR12716">
    <property type="entry name" value="TRANSCRIPTION INITIATION FACTOR IIE, BETA SUBUNIT"/>
    <property type="match status" value="1"/>
</dbReference>
<accession>A0A976MBC4</accession>
<feature type="compositionally biased region" description="Polar residues" evidence="1">
    <location>
        <begin position="11"/>
        <end position="31"/>
    </location>
</feature>
<dbReference type="AlphaFoldDB" id="A0A976MBC4"/>
<dbReference type="InterPro" id="IPR016656">
    <property type="entry name" value="TFIIE-bsu"/>
</dbReference>
<dbReference type="GO" id="GO:0001097">
    <property type="term" value="F:TFIIH-class transcription factor complex binding"/>
    <property type="evidence" value="ECO:0007669"/>
    <property type="project" value="TreeGrafter"/>
</dbReference>